<dbReference type="EMBL" id="CT868673">
    <property type="protein sequence ID" value="CAK93717.1"/>
    <property type="molecule type" value="Genomic_DNA"/>
</dbReference>
<evidence type="ECO:0000313" key="2">
    <source>
        <dbReference type="EMBL" id="CAK93717.1"/>
    </source>
</evidence>
<proteinExistence type="predicted"/>
<gene>
    <name evidence="2" type="ORF">GSPATT00026050001</name>
</gene>
<protein>
    <recommendedName>
        <fullName evidence="4">Sperm-tail PG-rich repeat protein</fullName>
    </recommendedName>
</protein>
<dbReference type="GeneID" id="5046886"/>
<dbReference type="PANTHER" id="PTHR21580:SF60">
    <property type="entry name" value="SPERM-TAIL PG-RICH REPEAT-CONTAINING PROTEIN 2"/>
    <property type="match status" value="1"/>
</dbReference>
<name>A0EEI7_PARTE</name>
<dbReference type="RefSeq" id="XP_001461101.1">
    <property type="nucleotide sequence ID" value="XM_001461064.1"/>
</dbReference>
<sequence>MAFVFQAERNMVIKPSGAPPNVKWIQYNQVGPGSYLSHDQLKIKQGNAPFDTQVTRNQPIKQDNSPGPGSYNISNEAQGQNIVLESSQSDVKVVEKPQPQSVFASQTKRFHPPKTMISPGPGAYDTTNCGTRVIQQQYTSQHYIETVMKLNKYQSIPSIPSSNQVYGYTEKGKSLVHDLEVNKIPFQTFSGLKQDSVGPGQYDVKDAFEYNKYKGSFWHKSKAPRLAPTISKEKELMVGPGTYDPNAIVVPLHKLNPSGNFQSKSQRMFDSTKEEKQKQFMKIFFDKQKDRLSKNPTNYFEDDEYVFCDVFIIIYKPKDTTPGPGQYLGNVSNQSAISTNTQSTTKMGKNCFGSKSRRFQEKKMPCYVGPGDYELETDIIKEGVSQKQPPFQSTNLRFEAKGQEKRPGPQTYNPKITLEDKLIKKIERAPVGNFGSNQQRFKQQENEMPGPGSYDQNGKKVKGIASVFTSKTKRADAASVPKDNYPAPGAYDVKNYTIEQTTKIEKEEDPDLAIFKPAFGSSLPRFQHKEKKAMDQQDDEQEDEQIRMHNSSSLFQKKKNPHPPFNIRENRFNYDKKKEDQLLGPGEYFDPKENAWNKSTFNILFQEI</sequence>
<evidence type="ECO:0000313" key="3">
    <source>
        <dbReference type="Proteomes" id="UP000000600"/>
    </source>
</evidence>
<feature type="region of interest" description="Disordered" evidence="1">
    <location>
        <begin position="531"/>
        <end position="573"/>
    </location>
</feature>
<dbReference type="eggNOG" id="ENOG502QT7V">
    <property type="taxonomic scope" value="Eukaryota"/>
</dbReference>
<dbReference type="OMA" id="FNIRENR"/>
<dbReference type="InParanoid" id="A0EEI7"/>
<dbReference type="AlphaFoldDB" id="A0EEI7"/>
<evidence type="ECO:0000256" key="1">
    <source>
        <dbReference type="SAM" id="MobiDB-lite"/>
    </source>
</evidence>
<dbReference type="InterPro" id="IPR010736">
    <property type="entry name" value="SHIPPO-rpt"/>
</dbReference>
<dbReference type="Pfam" id="PF07004">
    <property type="entry name" value="SHIPPO-rpt"/>
    <property type="match status" value="8"/>
</dbReference>
<dbReference type="KEGG" id="ptm:GSPATT00026050001"/>
<evidence type="ECO:0008006" key="4">
    <source>
        <dbReference type="Google" id="ProtNLM"/>
    </source>
</evidence>
<dbReference type="OrthoDB" id="406368at2759"/>
<reference evidence="2 3" key="1">
    <citation type="journal article" date="2006" name="Nature">
        <title>Global trends of whole-genome duplications revealed by the ciliate Paramecium tetraurelia.</title>
        <authorList>
            <consortium name="Genoscope"/>
            <person name="Aury J.-M."/>
            <person name="Jaillon O."/>
            <person name="Duret L."/>
            <person name="Noel B."/>
            <person name="Jubin C."/>
            <person name="Porcel B.M."/>
            <person name="Segurens B."/>
            <person name="Daubin V."/>
            <person name="Anthouard V."/>
            <person name="Aiach N."/>
            <person name="Arnaiz O."/>
            <person name="Billaut A."/>
            <person name="Beisson J."/>
            <person name="Blanc I."/>
            <person name="Bouhouche K."/>
            <person name="Camara F."/>
            <person name="Duharcourt S."/>
            <person name="Guigo R."/>
            <person name="Gogendeau D."/>
            <person name="Katinka M."/>
            <person name="Keller A.-M."/>
            <person name="Kissmehl R."/>
            <person name="Klotz C."/>
            <person name="Koll F."/>
            <person name="Le Moue A."/>
            <person name="Lepere C."/>
            <person name="Malinsky S."/>
            <person name="Nowacki M."/>
            <person name="Nowak J.K."/>
            <person name="Plattner H."/>
            <person name="Poulain J."/>
            <person name="Ruiz F."/>
            <person name="Serrano V."/>
            <person name="Zagulski M."/>
            <person name="Dessen P."/>
            <person name="Betermier M."/>
            <person name="Weissenbach J."/>
            <person name="Scarpelli C."/>
            <person name="Schachter V."/>
            <person name="Sperling L."/>
            <person name="Meyer E."/>
            <person name="Cohen J."/>
            <person name="Wincker P."/>
        </authorList>
    </citation>
    <scope>NUCLEOTIDE SEQUENCE [LARGE SCALE GENOMIC DNA]</scope>
    <source>
        <strain evidence="2 3">Stock d4-2</strain>
    </source>
</reference>
<keyword evidence="3" id="KW-1185">Reference proteome</keyword>
<dbReference type="HOGENOM" id="CLU_468122_0_0_1"/>
<accession>A0EEI7</accession>
<dbReference type="STRING" id="5888.A0EEI7"/>
<dbReference type="Proteomes" id="UP000000600">
    <property type="component" value="Unassembled WGS sequence"/>
</dbReference>
<dbReference type="InterPro" id="IPR051291">
    <property type="entry name" value="CIMAP"/>
</dbReference>
<dbReference type="PANTHER" id="PTHR21580">
    <property type="entry name" value="SHIPPO-1-RELATED"/>
    <property type="match status" value="1"/>
</dbReference>
<organism evidence="2 3">
    <name type="scientific">Paramecium tetraurelia</name>
    <dbReference type="NCBI Taxonomy" id="5888"/>
    <lineage>
        <taxon>Eukaryota</taxon>
        <taxon>Sar</taxon>
        <taxon>Alveolata</taxon>
        <taxon>Ciliophora</taxon>
        <taxon>Intramacronucleata</taxon>
        <taxon>Oligohymenophorea</taxon>
        <taxon>Peniculida</taxon>
        <taxon>Parameciidae</taxon>
        <taxon>Paramecium</taxon>
    </lineage>
</organism>